<keyword evidence="2" id="KW-1185">Reference proteome</keyword>
<dbReference type="PANTHER" id="PTHR42085:SF1">
    <property type="entry name" value="F-BOX DOMAIN-CONTAINING PROTEIN"/>
    <property type="match status" value="1"/>
</dbReference>
<dbReference type="Proteomes" id="UP001199106">
    <property type="component" value="Unassembled WGS sequence"/>
</dbReference>
<reference evidence="1" key="1">
    <citation type="submission" date="2021-07" db="EMBL/GenBank/DDBJ databases">
        <title>Genome Resource of American Ginseng Black Spot Pathogen Alternaria panax.</title>
        <authorList>
            <person name="Qiu C."/>
            <person name="Wang W."/>
            <person name="Liu Z."/>
        </authorList>
    </citation>
    <scope>NUCLEOTIDE SEQUENCE</scope>
    <source>
        <strain evidence="1">BNCC115425</strain>
    </source>
</reference>
<organism evidence="1 2">
    <name type="scientific">Alternaria panax</name>
    <dbReference type="NCBI Taxonomy" id="48097"/>
    <lineage>
        <taxon>Eukaryota</taxon>
        <taxon>Fungi</taxon>
        <taxon>Dikarya</taxon>
        <taxon>Ascomycota</taxon>
        <taxon>Pezizomycotina</taxon>
        <taxon>Dothideomycetes</taxon>
        <taxon>Pleosporomycetidae</taxon>
        <taxon>Pleosporales</taxon>
        <taxon>Pleosporineae</taxon>
        <taxon>Pleosporaceae</taxon>
        <taxon>Alternaria</taxon>
        <taxon>Alternaria sect. Panax</taxon>
    </lineage>
</organism>
<sequence length="298" mass="34139">MSLLVPPQTASLLLRIPGELRNLIYGLALSDADGLIFGYRKPPNHHKVLAGYNQLKFTCKQLSRETARLEIKYNKILFVQLPHQDSAGEQFIRLLKRLPPFKHAWLSEVILIDDSTPVQYGSLFTSAKFRQAMQELERQVVRESGSIAEAIGEFCKAHPQTPVTYHFSSWCFPEPKGIYWNNFPEHPTDVCDAIHFVCTAIDLIKSGRKIFPNPNSHSDAPTRATRFKTRLAVGTAIDETFVEIIRDAQVKKSFQAEVLYLARALESKYQTSMYRGEKRSVVVKERRSRVETKTRPRY</sequence>
<proteinExistence type="predicted"/>
<dbReference type="InterPro" id="IPR038883">
    <property type="entry name" value="AN11006-like"/>
</dbReference>
<evidence type="ECO:0000313" key="1">
    <source>
        <dbReference type="EMBL" id="KAG9193554.1"/>
    </source>
</evidence>
<dbReference type="EMBL" id="JAANER010000002">
    <property type="protein sequence ID" value="KAG9193554.1"/>
    <property type="molecule type" value="Genomic_DNA"/>
</dbReference>
<gene>
    <name evidence="1" type="ORF">G6011_03589</name>
</gene>
<dbReference type="AlphaFoldDB" id="A0AAD4NTB6"/>
<evidence type="ECO:0000313" key="2">
    <source>
        <dbReference type="Proteomes" id="UP001199106"/>
    </source>
</evidence>
<protein>
    <submittedName>
        <fullName evidence="1">Uncharacterized protein</fullName>
    </submittedName>
</protein>
<accession>A0AAD4NTB6</accession>
<comment type="caution">
    <text evidence="1">The sequence shown here is derived from an EMBL/GenBank/DDBJ whole genome shotgun (WGS) entry which is preliminary data.</text>
</comment>
<name>A0AAD4NTB6_9PLEO</name>
<dbReference type="PANTHER" id="PTHR42085">
    <property type="entry name" value="F-BOX DOMAIN-CONTAINING PROTEIN"/>
    <property type="match status" value="1"/>
</dbReference>